<evidence type="ECO:0000313" key="1">
    <source>
        <dbReference type="EMBL" id="CUH81679.1"/>
    </source>
</evidence>
<dbReference type="Proteomes" id="UP000052022">
    <property type="component" value="Unassembled WGS sequence"/>
</dbReference>
<evidence type="ECO:0000313" key="2">
    <source>
        <dbReference type="Proteomes" id="UP000052022"/>
    </source>
</evidence>
<name>A0A0P1GIT2_9RHOB</name>
<protein>
    <recommendedName>
        <fullName evidence="3">DUF1330 domain-containing protein</fullName>
    </recommendedName>
</protein>
<dbReference type="RefSeq" id="WP_058291508.1">
    <property type="nucleotide sequence ID" value="NZ_CYSD01000042.1"/>
</dbReference>
<keyword evidence="2" id="KW-1185">Reference proteome</keyword>
<gene>
    <name evidence="1" type="ORF">TRM7557_03548</name>
</gene>
<dbReference type="STRING" id="928856.SAMN04488049_102385"/>
<organism evidence="1 2">
    <name type="scientific">Tritonibacter multivorans</name>
    <dbReference type="NCBI Taxonomy" id="928856"/>
    <lineage>
        <taxon>Bacteria</taxon>
        <taxon>Pseudomonadati</taxon>
        <taxon>Pseudomonadota</taxon>
        <taxon>Alphaproteobacteria</taxon>
        <taxon>Rhodobacterales</taxon>
        <taxon>Paracoccaceae</taxon>
        <taxon>Tritonibacter</taxon>
    </lineage>
</organism>
<accession>A0A0P1GIT2</accession>
<evidence type="ECO:0008006" key="3">
    <source>
        <dbReference type="Google" id="ProtNLM"/>
    </source>
</evidence>
<dbReference type="OrthoDB" id="7864707at2"/>
<dbReference type="EMBL" id="CYSD01000042">
    <property type="protein sequence ID" value="CUH81679.1"/>
    <property type="molecule type" value="Genomic_DNA"/>
</dbReference>
<reference evidence="1 2" key="1">
    <citation type="submission" date="2015-09" db="EMBL/GenBank/DDBJ databases">
        <authorList>
            <consortium name="Swine Surveillance"/>
        </authorList>
    </citation>
    <scope>NUCLEOTIDE SEQUENCE [LARGE SCALE GENOMIC DNA]</scope>
    <source>
        <strain evidence="1 2">CECT 7557</strain>
    </source>
</reference>
<dbReference type="AlphaFoldDB" id="A0A0P1GIT2"/>
<proteinExistence type="predicted"/>
<sequence length="104" mass="11617">MSFVLVDILPLKPGATLEEAVAYFDGLKPVFERHGLQRLDQPLRAEKALRGAVPANLVNLFQTADPESSLKGMSEDPEYQSQMARRDQLFDLEQATILLTARMS</sequence>